<dbReference type="Proteomes" id="UP000008291">
    <property type="component" value="Chromosome"/>
</dbReference>
<evidence type="ECO:0000256" key="1">
    <source>
        <dbReference type="SAM" id="Phobius"/>
    </source>
</evidence>
<keyword evidence="3" id="KW-1185">Reference proteome</keyword>
<proteinExistence type="predicted"/>
<keyword evidence="1" id="KW-0472">Membrane</keyword>
<accession>Q3SMC9</accession>
<dbReference type="eggNOG" id="ENOG50343K0">
    <property type="taxonomic scope" value="Bacteria"/>
</dbReference>
<organism evidence="2 3">
    <name type="scientific">Thiobacillus denitrificans (strain ATCC 25259 / T1)</name>
    <dbReference type="NCBI Taxonomy" id="292415"/>
    <lineage>
        <taxon>Bacteria</taxon>
        <taxon>Pseudomonadati</taxon>
        <taxon>Pseudomonadota</taxon>
        <taxon>Betaproteobacteria</taxon>
        <taxon>Nitrosomonadales</taxon>
        <taxon>Thiobacillaceae</taxon>
        <taxon>Thiobacillus</taxon>
    </lineage>
</organism>
<dbReference type="KEGG" id="tbd:Tbd_0164"/>
<protein>
    <submittedName>
        <fullName evidence="2">Uncharacterized protein</fullName>
    </submittedName>
</protein>
<keyword evidence="1" id="KW-0812">Transmembrane</keyword>
<gene>
    <name evidence="2" type="ordered locus">Tbd_0164</name>
</gene>
<sequence>MPAVTLAACTGHLPRLQSFRPDTGSVTTRSRGRIMSRTLVTRVCALGLMLGVVPAVTVIVLLGIAYWKNTAVAPYPTAEEIRSTRDKAITWFRTNEAAVLEDENPALWWMVRDSATLSNNAYLKGLYSKYYERYLASRPSNVWHHMFDQRSNVWITIDALRFQNLPDYNIFFLYALSCQTDLQDEPEVSKFLSSDACGTITRLGFLRNPACETHQLIGLRFMQQRGCQDEARTITLVKTMQDQIATASEWDFRGVVDFNIQRALVLAESGSSNRIKPRWVRSIIDAQKANGGWADFDPILSLGQGDALGWSGWSGWRKTFLQIGKPKPNFHTTAQGLYLMSLLAAHVSGPTPDDSRNPKRISLE</sequence>
<dbReference type="AlphaFoldDB" id="Q3SMC9"/>
<keyword evidence="1" id="KW-1133">Transmembrane helix</keyword>
<reference evidence="2 3" key="1">
    <citation type="journal article" date="2006" name="J. Bacteriol.">
        <title>The genome sequence of the obligately chemolithoautotrophic, facultatively anaerobic bacterium Thiobacillus denitrificans.</title>
        <authorList>
            <person name="Beller H.R."/>
            <person name="Chain P.S."/>
            <person name="Letain T.E."/>
            <person name="Chakicherla A."/>
            <person name="Larimer F.W."/>
            <person name="Richardson P.M."/>
            <person name="Coleman M.A."/>
            <person name="Wood A.P."/>
            <person name="Kelly D.P."/>
        </authorList>
    </citation>
    <scope>NUCLEOTIDE SEQUENCE [LARGE SCALE GENOMIC DNA]</scope>
    <source>
        <strain evidence="2 3">ATCC 25259</strain>
    </source>
</reference>
<dbReference type="EMBL" id="CP000116">
    <property type="protein sequence ID" value="AAZ96117.1"/>
    <property type="molecule type" value="Genomic_DNA"/>
</dbReference>
<evidence type="ECO:0000313" key="3">
    <source>
        <dbReference type="Proteomes" id="UP000008291"/>
    </source>
</evidence>
<evidence type="ECO:0000313" key="2">
    <source>
        <dbReference type="EMBL" id="AAZ96117.1"/>
    </source>
</evidence>
<dbReference type="HOGENOM" id="CLU_760615_0_0_4"/>
<feature type="transmembrane region" description="Helical" evidence="1">
    <location>
        <begin position="39"/>
        <end position="67"/>
    </location>
</feature>
<name>Q3SMC9_THIDA</name>